<protein>
    <submittedName>
        <fullName evidence="1">Uncharacterized protein</fullName>
    </submittedName>
</protein>
<reference evidence="1" key="1">
    <citation type="submission" date="2023-03" db="EMBL/GenBank/DDBJ databases">
        <authorList>
            <person name="Steffen K."/>
            <person name="Cardenas P."/>
        </authorList>
    </citation>
    <scope>NUCLEOTIDE SEQUENCE</scope>
</reference>
<proteinExistence type="predicted"/>
<dbReference type="AlphaFoldDB" id="A0AA35TCB1"/>
<keyword evidence="2" id="KW-1185">Reference proteome</keyword>
<feature type="non-terminal residue" evidence="1">
    <location>
        <position position="1"/>
    </location>
</feature>
<accession>A0AA35TCB1</accession>
<dbReference type="Proteomes" id="UP001174909">
    <property type="component" value="Unassembled WGS sequence"/>
</dbReference>
<sequence>KIQRSPSTLPEIHRLTSLSVCQEDTFLSLRGYYRSQHFYSCSACRSRNYAIRTYYVPNPLNVQRSFILLVTQSKDLVVKIVHEILRERSSRRSKYIAFKFKPGVTKITLDTPKEPWTKDGWRLCPLSSLRLVKSHWITTKEDYSCRPFNWSLKWSNVNPKILNRE</sequence>
<evidence type="ECO:0000313" key="1">
    <source>
        <dbReference type="EMBL" id="CAI8045169.1"/>
    </source>
</evidence>
<comment type="caution">
    <text evidence="1">The sequence shown here is derived from an EMBL/GenBank/DDBJ whole genome shotgun (WGS) entry which is preliminary data.</text>
</comment>
<name>A0AA35TCB1_GEOBA</name>
<gene>
    <name evidence="1" type="ORF">GBAR_LOCUS25001</name>
</gene>
<evidence type="ECO:0000313" key="2">
    <source>
        <dbReference type="Proteomes" id="UP001174909"/>
    </source>
</evidence>
<organism evidence="1 2">
    <name type="scientific">Geodia barretti</name>
    <name type="common">Barrett's horny sponge</name>
    <dbReference type="NCBI Taxonomy" id="519541"/>
    <lineage>
        <taxon>Eukaryota</taxon>
        <taxon>Metazoa</taxon>
        <taxon>Porifera</taxon>
        <taxon>Demospongiae</taxon>
        <taxon>Heteroscleromorpha</taxon>
        <taxon>Tetractinellida</taxon>
        <taxon>Astrophorina</taxon>
        <taxon>Geodiidae</taxon>
        <taxon>Geodia</taxon>
    </lineage>
</organism>
<dbReference type="EMBL" id="CASHTH010003455">
    <property type="protein sequence ID" value="CAI8045169.1"/>
    <property type="molecule type" value="Genomic_DNA"/>
</dbReference>